<dbReference type="InterPro" id="IPR045031">
    <property type="entry name" value="DHP_synth-like"/>
</dbReference>
<dbReference type="OrthoDB" id="9811744at2"/>
<dbReference type="PANTHER" id="PTHR20941:SF1">
    <property type="entry name" value="FOLIC ACID SYNTHESIS PROTEIN FOL1"/>
    <property type="match status" value="1"/>
</dbReference>
<dbReference type="GO" id="GO:0005829">
    <property type="term" value="C:cytosol"/>
    <property type="evidence" value="ECO:0007669"/>
    <property type="project" value="TreeGrafter"/>
</dbReference>
<accession>A0A328F959</accession>
<evidence type="ECO:0000256" key="11">
    <source>
        <dbReference type="ARBA" id="ARBA00030193"/>
    </source>
</evidence>
<comment type="similarity">
    <text evidence="4 12">Belongs to the DHPS family.</text>
</comment>
<evidence type="ECO:0000256" key="8">
    <source>
        <dbReference type="ARBA" id="ARBA00022723"/>
    </source>
</evidence>
<dbReference type="Proteomes" id="UP000248798">
    <property type="component" value="Unassembled WGS sequence"/>
</dbReference>
<dbReference type="InterPro" id="IPR011005">
    <property type="entry name" value="Dihydropteroate_synth-like_sf"/>
</dbReference>
<sequence length="290" mass="30973">MTTTAYTLEFGRFKLDLGPMACIMGILNTTPDSFSDGGKYTSLDKALTRAREMVTAGAHILDIGGESSRPFSEPVSEQEELDRTIPVIEAIADRIDIPISIDTVKATVAKEALAAGGSIINDISAFEKDPDMVNVAVETGALAVLMHMKGTPETMQVNPSYDDLMGEIITYLQERVNFVLEKGMSPKKIILDPGIGFGKTVAHNLVLIKELHQLTALGYPVLMGPSRKSFIQNVLGNVTGKKAAPKDAGTGYGTLAACAASLMNGAHILRVHDVEAVCAFSHIIDAIRNA</sequence>
<dbReference type="InterPro" id="IPR006390">
    <property type="entry name" value="DHP_synth_dom"/>
</dbReference>
<protein>
    <recommendedName>
        <fullName evidence="6 12">Dihydropteroate synthase</fullName>
        <shortName evidence="12">DHPS</shortName>
        <ecNumber evidence="5 12">2.5.1.15</ecNumber>
    </recommendedName>
    <alternativeName>
        <fullName evidence="11 12">Dihydropteroate pyrophosphorylase</fullName>
    </alternativeName>
</protein>
<evidence type="ECO:0000256" key="2">
    <source>
        <dbReference type="ARBA" id="ARBA00001946"/>
    </source>
</evidence>
<dbReference type="PANTHER" id="PTHR20941">
    <property type="entry name" value="FOLATE SYNTHESIS PROTEINS"/>
    <property type="match status" value="1"/>
</dbReference>
<evidence type="ECO:0000256" key="9">
    <source>
        <dbReference type="ARBA" id="ARBA00022842"/>
    </source>
</evidence>
<evidence type="ECO:0000259" key="13">
    <source>
        <dbReference type="PROSITE" id="PS50972"/>
    </source>
</evidence>
<evidence type="ECO:0000256" key="6">
    <source>
        <dbReference type="ARBA" id="ARBA00016919"/>
    </source>
</evidence>
<evidence type="ECO:0000256" key="4">
    <source>
        <dbReference type="ARBA" id="ARBA00009503"/>
    </source>
</evidence>
<dbReference type="PROSITE" id="PS50972">
    <property type="entry name" value="PTERIN_BINDING"/>
    <property type="match status" value="1"/>
</dbReference>
<dbReference type="Pfam" id="PF00809">
    <property type="entry name" value="Pterin_bind"/>
    <property type="match status" value="1"/>
</dbReference>
<comment type="function">
    <text evidence="12">Catalyzes the condensation of para-aminobenzoate (pABA) with 6-hydroxymethyl-7,8-dihydropterin diphosphate (DHPt-PP) to form 7,8-dihydropteroate (H2Pte), the immediate precursor of folate derivatives.</text>
</comment>
<dbReference type="AlphaFoldDB" id="A0A328F959"/>
<evidence type="ECO:0000256" key="3">
    <source>
        <dbReference type="ARBA" id="ARBA00004763"/>
    </source>
</evidence>
<reference evidence="14 17" key="2">
    <citation type="submission" date="2019-02" db="EMBL/GenBank/DDBJ databases">
        <title>Complete genome sequence of Desulfobacter hydrogenophilus AcRS1.</title>
        <authorList>
            <person name="Marietou A."/>
            <person name="Lund M.B."/>
            <person name="Marshall I.P.G."/>
            <person name="Schreiber L."/>
            <person name="Jorgensen B."/>
        </authorList>
    </citation>
    <scope>NUCLEOTIDE SEQUENCE [LARGE SCALE GENOMIC DNA]</scope>
    <source>
        <strain evidence="14 17">AcRS1</strain>
    </source>
</reference>
<dbReference type="Proteomes" id="UP000293902">
    <property type="component" value="Chromosome"/>
</dbReference>
<dbReference type="PROSITE" id="PS00793">
    <property type="entry name" value="DHPS_2"/>
    <property type="match status" value="1"/>
</dbReference>
<evidence type="ECO:0000256" key="1">
    <source>
        <dbReference type="ARBA" id="ARBA00000012"/>
    </source>
</evidence>
<keyword evidence="7 12" id="KW-0808">Transferase</keyword>
<keyword evidence="10 12" id="KW-0289">Folate biosynthesis</keyword>
<proteinExistence type="inferred from homology"/>
<dbReference type="GO" id="GO:0004156">
    <property type="term" value="F:dihydropteroate synthase activity"/>
    <property type="evidence" value="ECO:0007669"/>
    <property type="project" value="UniProtKB-EC"/>
</dbReference>
<dbReference type="NCBIfam" id="TIGR01496">
    <property type="entry name" value="DHPS"/>
    <property type="match status" value="1"/>
</dbReference>
<dbReference type="GO" id="GO:0046872">
    <property type="term" value="F:metal ion binding"/>
    <property type="evidence" value="ECO:0007669"/>
    <property type="project" value="UniProtKB-KW"/>
</dbReference>
<evidence type="ECO:0000256" key="12">
    <source>
        <dbReference type="RuleBase" id="RU361205"/>
    </source>
</evidence>
<keyword evidence="8 12" id="KW-0479">Metal-binding</keyword>
<evidence type="ECO:0000256" key="5">
    <source>
        <dbReference type="ARBA" id="ARBA00012458"/>
    </source>
</evidence>
<evidence type="ECO:0000313" key="14">
    <source>
        <dbReference type="EMBL" id="QBH12406.1"/>
    </source>
</evidence>
<evidence type="ECO:0000256" key="10">
    <source>
        <dbReference type="ARBA" id="ARBA00022909"/>
    </source>
</evidence>
<dbReference type="CDD" id="cd00739">
    <property type="entry name" value="DHPS"/>
    <property type="match status" value="1"/>
</dbReference>
<comment type="pathway">
    <text evidence="3 12">Cofactor biosynthesis; tetrahydrofolate biosynthesis; 7,8-dihydrofolate from 2-amino-4-hydroxy-6-hydroxymethyl-7,8-dihydropteridine diphosphate and 4-aminobenzoate: step 1/2.</text>
</comment>
<dbReference type="EMBL" id="CP036313">
    <property type="protein sequence ID" value="QBH12406.1"/>
    <property type="molecule type" value="Genomic_DNA"/>
</dbReference>
<reference evidence="15 16" key="1">
    <citation type="submission" date="2018-06" db="EMBL/GenBank/DDBJ databases">
        <title>Complete Genome Sequence of Desulfobacter hydrogenophilus (DSM3380).</title>
        <authorList>
            <person name="Marietou A."/>
            <person name="Schreiber L."/>
            <person name="Marshall I."/>
            <person name="Jorgensen B."/>
        </authorList>
    </citation>
    <scope>NUCLEOTIDE SEQUENCE [LARGE SCALE GENOMIC DNA]</scope>
    <source>
        <strain evidence="15 16">DSM 3380</strain>
    </source>
</reference>
<keyword evidence="17" id="KW-1185">Reference proteome</keyword>
<evidence type="ECO:0000313" key="17">
    <source>
        <dbReference type="Proteomes" id="UP000293902"/>
    </source>
</evidence>
<dbReference type="GO" id="GO:0046656">
    <property type="term" value="P:folic acid biosynthetic process"/>
    <property type="evidence" value="ECO:0007669"/>
    <property type="project" value="UniProtKB-KW"/>
</dbReference>
<feature type="domain" description="Pterin-binding" evidence="13">
    <location>
        <begin position="21"/>
        <end position="285"/>
    </location>
</feature>
<organism evidence="15 16">
    <name type="scientific">Desulfobacter hydrogenophilus</name>
    <dbReference type="NCBI Taxonomy" id="2291"/>
    <lineage>
        <taxon>Bacteria</taxon>
        <taxon>Pseudomonadati</taxon>
        <taxon>Thermodesulfobacteriota</taxon>
        <taxon>Desulfobacteria</taxon>
        <taxon>Desulfobacterales</taxon>
        <taxon>Desulfobacteraceae</taxon>
        <taxon>Desulfobacter</taxon>
    </lineage>
</organism>
<dbReference type="InterPro" id="IPR000489">
    <property type="entry name" value="Pterin-binding_dom"/>
</dbReference>
<dbReference type="FunFam" id="3.20.20.20:FF:000006">
    <property type="entry name" value="Dihydropteroate synthase"/>
    <property type="match status" value="1"/>
</dbReference>
<dbReference type="PROSITE" id="PS00792">
    <property type="entry name" value="DHPS_1"/>
    <property type="match status" value="1"/>
</dbReference>
<evidence type="ECO:0000313" key="16">
    <source>
        <dbReference type="Proteomes" id="UP000248798"/>
    </source>
</evidence>
<evidence type="ECO:0000256" key="7">
    <source>
        <dbReference type="ARBA" id="ARBA00022679"/>
    </source>
</evidence>
<comment type="cofactor">
    <cofactor evidence="2 12">
        <name>Mg(2+)</name>
        <dbReference type="ChEBI" id="CHEBI:18420"/>
    </cofactor>
</comment>
<dbReference type="RefSeq" id="WP_111959012.1">
    <property type="nucleotide sequence ID" value="NZ_CP036313.1"/>
</dbReference>
<dbReference type="Gene3D" id="3.20.20.20">
    <property type="entry name" value="Dihydropteroate synthase-like"/>
    <property type="match status" value="1"/>
</dbReference>
<evidence type="ECO:0000313" key="15">
    <source>
        <dbReference type="EMBL" id="RAM00756.1"/>
    </source>
</evidence>
<dbReference type="EC" id="2.5.1.15" evidence="5 12"/>
<gene>
    <name evidence="15" type="primary">folP</name>
    <name evidence="15" type="ORF">DO021_17470</name>
    <name evidence="14" type="ORF">EYB58_05460</name>
</gene>
<name>A0A328F959_9BACT</name>
<comment type="catalytic activity">
    <reaction evidence="1">
        <text>(7,8-dihydropterin-6-yl)methyl diphosphate + 4-aminobenzoate = 7,8-dihydropteroate + diphosphate</text>
        <dbReference type="Rhea" id="RHEA:19949"/>
        <dbReference type="ChEBI" id="CHEBI:17836"/>
        <dbReference type="ChEBI" id="CHEBI:17839"/>
        <dbReference type="ChEBI" id="CHEBI:33019"/>
        <dbReference type="ChEBI" id="CHEBI:72950"/>
        <dbReference type="EC" id="2.5.1.15"/>
    </reaction>
</comment>
<dbReference type="UniPathway" id="UPA00077">
    <property type="reaction ID" value="UER00156"/>
</dbReference>
<dbReference type="GO" id="GO:0046654">
    <property type="term" value="P:tetrahydrofolate biosynthetic process"/>
    <property type="evidence" value="ECO:0007669"/>
    <property type="project" value="UniProtKB-UniPathway"/>
</dbReference>
<dbReference type="EMBL" id="QLNI01000039">
    <property type="protein sequence ID" value="RAM00756.1"/>
    <property type="molecule type" value="Genomic_DNA"/>
</dbReference>
<keyword evidence="9 12" id="KW-0460">Magnesium</keyword>
<dbReference type="SUPFAM" id="SSF51717">
    <property type="entry name" value="Dihydropteroate synthetase-like"/>
    <property type="match status" value="1"/>
</dbReference>